<proteinExistence type="predicted"/>
<protein>
    <submittedName>
        <fullName evidence="2">Conjugal transfer protein TraX</fullName>
    </submittedName>
</protein>
<reference evidence="2" key="1">
    <citation type="submission" date="2022-06" db="EMBL/GenBank/DDBJ databases">
        <authorList>
            <person name="Dietemann V."/>
            <person name="Ory F."/>
            <person name="Dainat B."/>
            <person name="Oberhansli S."/>
        </authorList>
    </citation>
    <scope>NUCLEOTIDE SEQUENCE</scope>
    <source>
        <strain evidence="2">Ena-SAMPLE-TAB-26-04-2022-14:26:32:270-5432</strain>
    </source>
</reference>
<feature type="transmembrane region" description="Helical" evidence="1">
    <location>
        <begin position="165"/>
        <end position="183"/>
    </location>
</feature>
<comment type="caution">
    <text evidence="2">The sequence shown here is derived from an EMBL/GenBank/DDBJ whole genome shotgun (WGS) entry which is preliminary data.</text>
</comment>
<feature type="transmembrane region" description="Helical" evidence="1">
    <location>
        <begin position="133"/>
        <end position="159"/>
    </location>
</feature>
<dbReference type="EMBL" id="CALYLO010000008">
    <property type="protein sequence ID" value="CAH8248003.1"/>
    <property type="molecule type" value="Genomic_DNA"/>
</dbReference>
<accession>A0ABN8UA41</accession>
<feature type="transmembrane region" description="Helical" evidence="1">
    <location>
        <begin position="104"/>
        <end position="121"/>
    </location>
</feature>
<sequence>MARTAAALRKEGFDDLNAFTLKLLALALMLLDHIHFYFPDSPDWFHSVGRLAAPVFFFFAAEGYAHTRDIRRYMLRMFVFALAMAGGSELLTFAMPGGTIDNNIFLSLFAALVLMAALDWARSSGQTTGGILICGTIMGAMFFVEYSLLAVSMALVFHLLRGTKAMIPAYILSSLVFSLAPYANLHGEEMWTAHYLFAVNPQWMMVFAILLILAYNGQRGPDQPWAKYLFYLFYPLHVWMLYAISWLAAA</sequence>
<keyword evidence="1" id="KW-1133">Transmembrane helix</keyword>
<feature type="transmembrane region" description="Helical" evidence="1">
    <location>
        <begin position="195"/>
        <end position="216"/>
    </location>
</feature>
<name>A0ABN8UA41_9BACL</name>
<feature type="transmembrane region" description="Helical" evidence="1">
    <location>
        <begin position="77"/>
        <end position="98"/>
    </location>
</feature>
<keyword evidence="3" id="KW-1185">Reference proteome</keyword>
<dbReference type="Proteomes" id="UP001154322">
    <property type="component" value="Unassembled WGS sequence"/>
</dbReference>
<keyword evidence="1" id="KW-0472">Membrane</keyword>
<feature type="transmembrane region" description="Helical" evidence="1">
    <location>
        <begin position="44"/>
        <end position="65"/>
    </location>
</feature>
<dbReference type="Pfam" id="PF05857">
    <property type="entry name" value="TraX"/>
    <property type="match status" value="1"/>
</dbReference>
<evidence type="ECO:0000256" key="1">
    <source>
        <dbReference type="SAM" id="Phobius"/>
    </source>
</evidence>
<dbReference type="InterPro" id="IPR008875">
    <property type="entry name" value="TraX"/>
</dbReference>
<gene>
    <name evidence="2" type="ORF">WJ0W_005258</name>
</gene>
<organism evidence="2 3">
    <name type="scientific">Paenibacillus melissococcoides</name>
    <dbReference type="NCBI Taxonomy" id="2912268"/>
    <lineage>
        <taxon>Bacteria</taxon>
        <taxon>Bacillati</taxon>
        <taxon>Bacillota</taxon>
        <taxon>Bacilli</taxon>
        <taxon>Bacillales</taxon>
        <taxon>Paenibacillaceae</taxon>
        <taxon>Paenibacillus</taxon>
    </lineage>
</organism>
<keyword evidence="1" id="KW-0812">Transmembrane</keyword>
<dbReference type="RefSeq" id="WP_249725397.1">
    <property type="nucleotide sequence ID" value="NZ_AP031286.1"/>
</dbReference>
<evidence type="ECO:0000313" key="3">
    <source>
        <dbReference type="Proteomes" id="UP001154322"/>
    </source>
</evidence>
<evidence type="ECO:0000313" key="2">
    <source>
        <dbReference type="EMBL" id="CAH8248003.1"/>
    </source>
</evidence>
<feature type="transmembrane region" description="Helical" evidence="1">
    <location>
        <begin position="21"/>
        <end position="38"/>
    </location>
</feature>
<feature type="transmembrane region" description="Helical" evidence="1">
    <location>
        <begin position="228"/>
        <end position="249"/>
    </location>
</feature>